<dbReference type="RefSeq" id="WP_061915778.1">
    <property type="nucleotide sequence ID" value="NZ_DF967971.1"/>
</dbReference>
<feature type="domain" description="Histidine kinase" evidence="6">
    <location>
        <begin position="143"/>
        <end position="366"/>
    </location>
</feature>
<dbReference type="EMBL" id="LGHJ01000016">
    <property type="protein sequence ID" value="KPL74899.1"/>
    <property type="molecule type" value="Genomic_DNA"/>
</dbReference>
<organism evidence="8 9">
    <name type="scientific">Bellilinea caldifistulae</name>
    <dbReference type="NCBI Taxonomy" id="360411"/>
    <lineage>
        <taxon>Bacteria</taxon>
        <taxon>Bacillati</taxon>
        <taxon>Chloroflexota</taxon>
        <taxon>Anaerolineae</taxon>
        <taxon>Anaerolineales</taxon>
        <taxon>Anaerolineaceae</taxon>
        <taxon>Bellilinea</taxon>
    </lineage>
</organism>
<gene>
    <name evidence="8" type="ORF">AC812_10250</name>
</gene>
<name>A0A0P6XIS9_9CHLR</name>
<dbReference type="AlphaFoldDB" id="A0A0P6XIS9"/>
<dbReference type="CDD" id="cd17574">
    <property type="entry name" value="REC_OmpR"/>
    <property type="match status" value="1"/>
</dbReference>
<evidence type="ECO:0000256" key="4">
    <source>
        <dbReference type="ARBA" id="ARBA00022777"/>
    </source>
</evidence>
<dbReference type="SMART" id="SM00388">
    <property type="entry name" value="HisKA"/>
    <property type="match status" value="1"/>
</dbReference>
<dbReference type="InterPro" id="IPR003661">
    <property type="entry name" value="HisK_dim/P_dom"/>
</dbReference>
<dbReference type="Gene3D" id="1.10.287.130">
    <property type="match status" value="1"/>
</dbReference>
<feature type="domain" description="Response regulatory" evidence="7">
    <location>
        <begin position="3"/>
        <end position="119"/>
    </location>
</feature>
<dbReference type="PROSITE" id="PS50110">
    <property type="entry name" value="RESPONSE_REGULATORY"/>
    <property type="match status" value="1"/>
</dbReference>
<evidence type="ECO:0000256" key="1">
    <source>
        <dbReference type="ARBA" id="ARBA00000085"/>
    </source>
</evidence>
<dbReference type="Gene3D" id="3.40.50.2300">
    <property type="match status" value="1"/>
</dbReference>
<evidence type="ECO:0000259" key="6">
    <source>
        <dbReference type="PROSITE" id="PS50109"/>
    </source>
</evidence>
<keyword evidence="4" id="KW-0418">Kinase</keyword>
<dbReference type="Gene3D" id="3.30.565.10">
    <property type="entry name" value="Histidine kinase-like ATPase, C-terminal domain"/>
    <property type="match status" value="1"/>
</dbReference>
<accession>A0A0P6XIS9</accession>
<evidence type="ECO:0000256" key="3">
    <source>
        <dbReference type="ARBA" id="ARBA00022553"/>
    </source>
</evidence>
<dbReference type="InterPro" id="IPR005467">
    <property type="entry name" value="His_kinase_dom"/>
</dbReference>
<dbReference type="PANTHER" id="PTHR43547:SF2">
    <property type="entry name" value="HYBRID SIGNAL TRANSDUCTION HISTIDINE KINASE C"/>
    <property type="match status" value="1"/>
</dbReference>
<dbReference type="InterPro" id="IPR003594">
    <property type="entry name" value="HATPase_dom"/>
</dbReference>
<feature type="modified residue" description="4-aspartylphosphate" evidence="5">
    <location>
        <position position="52"/>
    </location>
</feature>
<dbReference type="Pfam" id="PF00512">
    <property type="entry name" value="HisKA"/>
    <property type="match status" value="1"/>
</dbReference>
<dbReference type="STRING" id="360411.AC812_10250"/>
<dbReference type="InterPro" id="IPR011006">
    <property type="entry name" value="CheY-like_superfamily"/>
</dbReference>
<dbReference type="SUPFAM" id="SSF55874">
    <property type="entry name" value="ATPase domain of HSP90 chaperone/DNA topoisomerase II/histidine kinase"/>
    <property type="match status" value="1"/>
</dbReference>
<dbReference type="InterPro" id="IPR001789">
    <property type="entry name" value="Sig_transdc_resp-reg_receiver"/>
</dbReference>
<dbReference type="SUPFAM" id="SSF47384">
    <property type="entry name" value="Homodimeric domain of signal transducing histidine kinase"/>
    <property type="match status" value="1"/>
</dbReference>
<evidence type="ECO:0000313" key="9">
    <source>
        <dbReference type="Proteomes" id="UP000050514"/>
    </source>
</evidence>
<dbReference type="SUPFAM" id="SSF52172">
    <property type="entry name" value="CheY-like"/>
    <property type="match status" value="1"/>
</dbReference>
<dbReference type="SMART" id="SM00448">
    <property type="entry name" value="REC"/>
    <property type="match status" value="1"/>
</dbReference>
<evidence type="ECO:0000259" key="7">
    <source>
        <dbReference type="PROSITE" id="PS50110"/>
    </source>
</evidence>
<dbReference type="Proteomes" id="UP000050514">
    <property type="component" value="Unassembled WGS sequence"/>
</dbReference>
<keyword evidence="3 5" id="KW-0597">Phosphoprotein</keyword>
<dbReference type="GO" id="GO:0000155">
    <property type="term" value="F:phosphorelay sensor kinase activity"/>
    <property type="evidence" value="ECO:0007669"/>
    <property type="project" value="InterPro"/>
</dbReference>
<evidence type="ECO:0000256" key="5">
    <source>
        <dbReference type="PROSITE-ProRule" id="PRU00169"/>
    </source>
</evidence>
<dbReference type="InterPro" id="IPR036097">
    <property type="entry name" value="HisK_dim/P_sf"/>
</dbReference>
<evidence type="ECO:0000313" key="8">
    <source>
        <dbReference type="EMBL" id="KPL74899.1"/>
    </source>
</evidence>
<protein>
    <recommendedName>
        <fullName evidence="2">histidine kinase</fullName>
        <ecNumber evidence="2">2.7.13.3</ecNumber>
    </recommendedName>
</protein>
<comment type="caution">
    <text evidence="8">The sequence shown here is derived from an EMBL/GenBank/DDBJ whole genome shotgun (WGS) entry which is preliminary data.</text>
</comment>
<comment type="catalytic activity">
    <reaction evidence="1">
        <text>ATP + protein L-histidine = ADP + protein N-phospho-L-histidine.</text>
        <dbReference type="EC" id="2.7.13.3"/>
    </reaction>
</comment>
<dbReference type="Pfam" id="PF00072">
    <property type="entry name" value="Response_reg"/>
    <property type="match status" value="1"/>
</dbReference>
<dbReference type="OrthoDB" id="9795133at2"/>
<dbReference type="PROSITE" id="PS50109">
    <property type="entry name" value="HIS_KIN"/>
    <property type="match status" value="1"/>
</dbReference>
<keyword evidence="9" id="KW-1185">Reference proteome</keyword>
<dbReference type="CDD" id="cd00082">
    <property type="entry name" value="HisKA"/>
    <property type="match status" value="1"/>
</dbReference>
<dbReference type="Pfam" id="PF02518">
    <property type="entry name" value="HATPase_c"/>
    <property type="match status" value="1"/>
</dbReference>
<sequence length="366" mass="41383">MKKILVIEDESDIRENIIDLLSEEGYLAVGAQDGEEGIHKIWQEFPDLVLCDILMPKVDGYGVLTVVSKSPFTSTIPFIFLTAKTQREDLRKGMVLGADDYITKPFTRLELLQAIETRLLKHEQLRLQAQQKLIELRTNISLSLPHELLTPLSVILGFSEFLINNLSAEPANLQTLEIVSDIHNAAKRLLHSLQKYLFYAELEVILSDAEKITRARHSRFQINRSEVLAAIAAIPESEERREDFRIEVGEALVCISENYFHKLMEELLENAIRFSPVGSVISVRGEVLREKGLYRIQIIDHGRGMTPEQIAGLGGFVQKERRLYPSQQSGLGLEVVNRILDIVQGSLSIQSQPGSWTTVEIFLRLG</sequence>
<dbReference type="SMART" id="SM00387">
    <property type="entry name" value="HATPase_c"/>
    <property type="match status" value="1"/>
</dbReference>
<keyword evidence="4" id="KW-0808">Transferase</keyword>
<dbReference type="PANTHER" id="PTHR43547">
    <property type="entry name" value="TWO-COMPONENT HISTIDINE KINASE"/>
    <property type="match status" value="1"/>
</dbReference>
<dbReference type="EC" id="2.7.13.3" evidence="2"/>
<dbReference type="InterPro" id="IPR036890">
    <property type="entry name" value="HATPase_C_sf"/>
</dbReference>
<evidence type="ECO:0000256" key="2">
    <source>
        <dbReference type="ARBA" id="ARBA00012438"/>
    </source>
</evidence>
<proteinExistence type="predicted"/>
<reference evidence="8 9" key="1">
    <citation type="submission" date="2015-07" db="EMBL/GenBank/DDBJ databases">
        <title>Draft genome of Bellilinea caldifistulae DSM 17877.</title>
        <authorList>
            <person name="Hemp J."/>
            <person name="Ward L.M."/>
            <person name="Pace L.A."/>
            <person name="Fischer W.W."/>
        </authorList>
    </citation>
    <scope>NUCLEOTIDE SEQUENCE [LARGE SCALE GENOMIC DNA]</scope>
    <source>
        <strain evidence="8 9">GOMI-1</strain>
    </source>
</reference>